<keyword evidence="2" id="KW-0479">Metal-binding</keyword>
<dbReference type="EMBL" id="AP024685">
    <property type="protein sequence ID" value="BCX30479.1"/>
    <property type="molecule type" value="Genomic_DNA"/>
</dbReference>
<dbReference type="PANTHER" id="PTHR31609:SF1">
    <property type="entry name" value="CARBOHYDRATE DEACETYLASE"/>
    <property type="match status" value="1"/>
</dbReference>
<dbReference type="Gene3D" id="3.20.20.370">
    <property type="entry name" value="Glycoside hydrolase/deacetylase"/>
    <property type="match status" value="1"/>
</dbReference>
<dbReference type="RefSeq" id="WP_063486645.1">
    <property type="nucleotide sequence ID" value="NZ_AP024685.1"/>
</dbReference>
<evidence type="ECO:0000256" key="4">
    <source>
        <dbReference type="ARBA" id="ARBA00022842"/>
    </source>
</evidence>
<name>A0ABM7QU76_LATCU</name>
<dbReference type="Proteomes" id="UP000825100">
    <property type="component" value="Chromosome"/>
</dbReference>
<evidence type="ECO:0000256" key="2">
    <source>
        <dbReference type="ARBA" id="ARBA00022723"/>
    </source>
</evidence>
<gene>
    <name evidence="6" type="ORF">LTWDN19_10460</name>
</gene>
<sequence length="256" mass="29553">MKKILIRADDLGYSRAVNYGIFDAVHNGIINNVGVMVNMPTTIQGLELVSNENIDFGMHTNISNGKPILPAEKVLSLVDKNGNFKRSKVYWDHYESGKDDFVNLEEVTAEIDAQYQQFIQLVGHKPDYFEGHAVMSKNYIKGLHIIAKRYRLPMLDFSLSPETPTPFKEKTYFKVFMRSIDKNYDPFSVLKEMSEDSEQDVIPMMVCHPGYLDQYILNTSSLTIPRTQEVDMAMNKKTREYIQNKKIKLVRYSECK</sequence>
<dbReference type="CDD" id="cd10805">
    <property type="entry name" value="YdjC_like_1"/>
    <property type="match status" value="1"/>
</dbReference>
<dbReference type="SUPFAM" id="SSF88713">
    <property type="entry name" value="Glycoside hydrolase/deacetylase"/>
    <property type="match status" value="1"/>
</dbReference>
<reference evidence="6 7" key="1">
    <citation type="submission" date="2021-05" db="EMBL/GenBank/DDBJ databases">
        <title>Complete Genome Sequence of Latilactobacillus sp. Strain WDN19, a High D-Aspartate-producing Lactic Acid Bacterium Isolated from a Japanese Pickle.</title>
        <authorList>
            <person name="Kajitani K."/>
            <person name="Takahashi S."/>
        </authorList>
    </citation>
    <scope>NUCLEOTIDE SEQUENCE [LARGE SCALE GENOMIC DNA]</scope>
    <source>
        <strain evidence="6 7">WDN19</strain>
    </source>
</reference>
<keyword evidence="6" id="KW-0813">Transport</keyword>
<dbReference type="InterPro" id="IPR011330">
    <property type="entry name" value="Glyco_hydro/deAcase_b/a-brl"/>
</dbReference>
<accession>A0ABM7QU76</accession>
<dbReference type="InterPro" id="IPR006879">
    <property type="entry name" value="YdjC-like"/>
</dbReference>
<dbReference type="PANTHER" id="PTHR31609">
    <property type="entry name" value="YDJC DEACETYLASE FAMILY MEMBER"/>
    <property type="match status" value="1"/>
</dbReference>
<dbReference type="Pfam" id="PF04794">
    <property type="entry name" value="YdjC"/>
    <property type="match status" value="1"/>
</dbReference>
<proteinExistence type="predicted"/>
<evidence type="ECO:0000313" key="6">
    <source>
        <dbReference type="EMBL" id="BCX30479.1"/>
    </source>
</evidence>
<keyword evidence="4" id="KW-0460">Magnesium</keyword>
<keyword evidence="7" id="KW-1185">Reference proteome</keyword>
<evidence type="ECO:0000256" key="3">
    <source>
        <dbReference type="ARBA" id="ARBA00022801"/>
    </source>
</evidence>
<keyword evidence="6" id="KW-0762">Sugar transport</keyword>
<keyword evidence="5" id="KW-0119">Carbohydrate metabolism</keyword>
<comment type="cofactor">
    <cofactor evidence="1">
        <name>Mg(2+)</name>
        <dbReference type="ChEBI" id="CHEBI:18420"/>
    </cofactor>
</comment>
<keyword evidence="3" id="KW-0378">Hydrolase</keyword>
<evidence type="ECO:0000256" key="1">
    <source>
        <dbReference type="ARBA" id="ARBA00001946"/>
    </source>
</evidence>
<organism evidence="6 7">
    <name type="scientific">Latilactobacillus curvatus</name>
    <name type="common">Lactobacillus curvatus</name>
    <dbReference type="NCBI Taxonomy" id="28038"/>
    <lineage>
        <taxon>Bacteria</taxon>
        <taxon>Bacillati</taxon>
        <taxon>Bacillota</taxon>
        <taxon>Bacilli</taxon>
        <taxon>Lactobacillales</taxon>
        <taxon>Lactobacillaceae</taxon>
        <taxon>Latilactobacillus</taxon>
    </lineage>
</organism>
<protein>
    <submittedName>
        <fullName evidence="6">PTS sugar transporter</fullName>
    </submittedName>
</protein>
<evidence type="ECO:0000256" key="5">
    <source>
        <dbReference type="ARBA" id="ARBA00023277"/>
    </source>
</evidence>
<evidence type="ECO:0000313" key="7">
    <source>
        <dbReference type="Proteomes" id="UP000825100"/>
    </source>
</evidence>